<evidence type="ECO:0000256" key="2">
    <source>
        <dbReference type="ARBA" id="ARBA00004367"/>
    </source>
</evidence>
<proteinExistence type="inferred from homology"/>
<keyword evidence="7 17" id="KW-0732">Signal</keyword>
<accession>A0A4T0TAT3</accession>
<evidence type="ECO:0000256" key="7">
    <source>
        <dbReference type="ARBA" id="ARBA00022729"/>
    </source>
</evidence>
<evidence type="ECO:0000256" key="6">
    <source>
        <dbReference type="ARBA" id="ARBA00022630"/>
    </source>
</evidence>
<keyword evidence="6" id="KW-0285">Flavoprotein</keyword>
<keyword evidence="14" id="KW-0325">Glycoprotein</keyword>
<keyword evidence="9" id="KW-0274">FAD</keyword>
<comment type="caution">
    <text evidence="19">The sequence shown here is derived from an EMBL/GenBank/DDBJ whole genome shotgun (WGS) entry which is preliminary data.</text>
</comment>
<dbReference type="PANTHER" id="PTHR12613">
    <property type="entry name" value="ERO1-RELATED"/>
    <property type="match status" value="1"/>
</dbReference>
<dbReference type="PROSITE" id="PS50812">
    <property type="entry name" value="PWWP"/>
    <property type="match status" value="1"/>
</dbReference>
<dbReference type="Pfam" id="PF04137">
    <property type="entry name" value="ERO1"/>
    <property type="match status" value="1"/>
</dbReference>
<evidence type="ECO:0000313" key="20">
    <source>
        <dbReference type="Proteomes" id="UP000310708"/>
    </source>
</evidence>
<feature type="region of interest" description="Disordered" evidence="16">
    <location>
        <begin position="590"/>
        <end position="714"/>
    </location>
</feature>
<feature type="region of interest" description="Disordered" evidence="16">
    <location>
        <begin position="451"/>
        <end position="507"/>
    </location>
</feature>
<evidence type="ECO:0000256" key="17">
    <source>
        <dbReference type="SAM" id="SignalP"/>
    </source>
</evidence>
<keyword evidence="12" id="KW-0472">Membrane</keyword>
<dbReference type="AlphaFoldDB" id="A0A4T0TAT3"/>
<evidence type="ECO:0000256" key="4">
    <source>
        <dbReference type="ARBA" id="ARBA00011802"/>
    </source>
</evidence>
<evidence type="ECO:0000256" key="13">
    <source>
        <dbReference type="ARBA" id="ARBA00023157"/>
    </source>
</evidence>
<sequence>MRFNSLLSAGLLLNSVYSTPSKQPISKQVKNVLEHQPDSDKYCSPSGQIEDACCLYETIEEATDKVYKPLDQLVRTPFFRYFKVDLYEDCPFWYEDTFCMNRDCGVQSEEDESKIPEKWRANALSSVNDVQEQDDSSHPACSARVSDFCYTPDEASPSAVYVDLARNPERFTGYSGPSAQRVWDTIYKENCFGVAEFFESSGRVKSGVTEVSQAPASMGLLIGPGGSFGSGPTLEPDFEIDNDDENEMCVEKRIFYKLISGLHSSISMHICSEWLNQETGEWGPNLDCFISKLSDYPERVQNIYFLNAVLTRAIARARPLLEAYDTSEPFVAGDVNQKYNEGDIVLGKIKGYPAWPGKIMNSEAVPPLVKKDKPKNKKNVYAVRFYPTGEYMWANTKEMSALTKQEIENYLNDTSKKREGDLRKGYQVALNPDEWEEEHDRRLADAQAQAYDDELEDEETGSKRRRKAPAKGTAKKAKTDASQKKSKSNKADASDAEETEEAKVRSWRHELQRIFLSPEPAKADAMPKADAQIKVIEADDDVSAESITLSKVNKVLKRIIGLETIPEDEKYKIRERSQALYDRFEKILAEASEKDGEKKTNGEEKKENGEKKPEEEQKDDAEVAQATEDTEKKDQTLEKSEGDKKEESDEKSGEGEKKDEEKNEEKKDVEMKEDGKPEAPEEPKEPQEAEQSALEAPKSGEESAEKPEEKSSAD</sequence>
<feature type="signal peptide" evidence="17">
    <location>
        <begin position="1"/>
        <end position="18"/>
    </location>
</feature>
<dbReference type="SUPFAM" id="SSF110019">
    <property type="entry name" value="ERO1-like"/>
    <property type="match status" value="1"/>
</dbReference>
<keyword evidence="13" id="KW-1015">Disulfide bond</keyword>
<evidence type="ECO:0000256" key="16">
    <source>
        <dbReference type="SAM" id="MobiDB-lite"/>
    </source>
</evidence>
<evidence type="ECO:0000256" key="5">
    <source>
        <dbReference type="ARBA" id="ARBA00022448"/>
    </source>
</evidence>
<comment type="cofactor">
    <cofactor evidence="1">
        <name>FAD</name>
        <dbReference type="ChEBI" id="CHEBI:57692"/>
    </cofactor>
</comment>
<name>A0A4T0TAT3_9BASI</name>
<keyword evidence="15" id="KW-0676">Redox-active center</keyword>
<keyword evidence="11" id="KW-0560">Oxidoreductase</keyword>
<evidence type="ECO:0000256" key="1">
    <source>
        <dbReference type="ARBA" id="ARBA00001974"/>
    </source>
</evidence>
<feature type="compositionally biased region" description="Basic and acidic residues" evidence="16">
    <location>
        <begin position="590"/>
        <end position="615"/>
    </location>
</feature>
<gene>
    <name evidence="19" type="ORF">E3Q01_04063</name>
</gene>
<keyword evidence="10" id="KW-0249">Electron transport</keyword>
<feature type="domain" description="PWWP" evidence="18">
    <location>
        <begin position="341"/>
        <end position="405"/>
    </location>
</feature>
<protein>
    <recommendedName>
        <fullName evidence="18">PWWP domain-containing protein</fullName>
    </recommendedName>
</protein>
<dbReference type="SMART" id="SM00293">
    <property type="entry name" value="PWWP"/>
    <property type="match status" value="1"/>
</dbReference>
<dbReference type="GO" id="GO:0071949">
    <property type="term" value="F:FAD binding"/>
    <property type="evidence" value="ECO:0007669"/>
    <property type="project" value="InterPro"/>
</dbReference>
<dbReference type="Proteomes" id="UP000310708">
    <property type="component" value="Unassembled WGS sequence"/>
</dbReference>
<keyword evidence="5" id="KW-0813">Transport</keyword>
<dbReference type="PANTHER" id="PTHR12613:SF0">
    <property type="entry name" value="ERO1-LIKE PROTEIN"/>
    <property type="match status" value="1"/>
</dbReference>
<evidence type="ECO:0000256" key="15">
    <source>
        <dbReference type="ARBA" id="ARBA00023284"/>
    </source>
</evidence>
<dbReference type="Pfam" id="PF00855">
    <property type="entry name" value="PWWP"/>
    <property type="match status" value="1"/>
</dbReference>
<comment type="subcellular location">
    <subcellularLocation>
        <location evidence="2">Endoplasmic reticulum membrane</location>
        <topology evidence="2">Peripheral membrane protein</topology>
        <orientation evidence="2">Lumenal side</orientation>
    </subcellularLocation>
</comment>
<dbReference type="GO" id="GO:0034975">
    <property type="term" value="P:protein folding in endoplasmic reticulum"/>
    <property type="evidence" value="ECO:0007669"/>
    <property type="project" value="InterPro"/>
</dbReference>
<evidence type="ECO:0000256" key="3">
    <source>
        <dbReference type="ARBA" id="ARBA00008277"/>
    </source>
</evidence>
<comment type="subunit">
    <text evidence="4">May function both as a monomer and a homodimer.</text>
</comment>
<dbReference type="GO" id="GO:0015035">
    <property type="term" value="F:protein-disulfide reductase activity"/>
    <property type="evidence" value="ECO:0007669"/>
    <property type="project" value="InterPro"/>
</dbReference>
<feature type="compositionally biased region" description="Basic residues" evidence="16">
    <location>
        <begin position="463"/>
        <end position="476"/>
    </location>
</feature>
<keyword evidence="8" id="KW-0256">Endoplasmic reticulum</keyword>
<feature type="compositionally biased region" description="Basic and acidic residues" evidence="16">
    <location>
        <begin position="477"/>
        <end position="493"/>
    </location>
</feature>
<dbReference type="InterPro" id="IPR037192">
    <property type="entry name" value="ERO1-like_sf"/>
</dbReference>
<evidence type="ECO:0000256" key="10">
    <source>
        <dbReference type="ARBA" id="ARBA00022982"/>
    </source>
</evidence>
<comment type="similarity">
    <text evidence="3">Belongs to the EROs family.</text>
</comment>
<evidence type="ECO:0000256" key="11">
    <source>
        <dbReference type="ARBA" id="ARBA00023002"/>
    </source>
</evidence>
<dbReference type="Gene3D" id="2.30.30.140">
    <property type="match status" value="1"/>
</dbReference>
<reference evidence="19 20" key="1">
    <citation type="submission" date="2019-03" db="EMBL/GenBank/DDBJ databases">
        <title>Sequencing 25 genomes of Wallemia mellicola.</title>
        <authorList>
            <person name="Gostincar C."/>
        </authorList>
    </citation>
    <scope>NUCLEOTIDE SEQUENCE [LARGE SCALE GENOMIC DNA]</scope>
    <source>
        <strain evidence="19 20">EXF-757</strain>
    </source>
</reference>
<dbReference type="GO" id="GO:0005789">
    <property type="term" value="C:endoplasmic reticulum membrane"/>
    <property type="evidence" value="ECO:0007669"/>
    <property type="project" value="UniProtKB-SubCell"/>
</dbReference>
<evidence type="ECO:0000259" key="18">
    <source>
        <dbReference type="PROSITE" id="PS50812"/>
    </source>
</evidence>
<evidence type="ECO:0000256" key="8">
    <source>
        <dbReference type="ARBA" id="ARBA00022824"/>
    </source>
</evidence>
<feature type="compositionally biased region" description="Basic and acidic residues" evidence="16">
    <location>
        <begin position="698"/>
        <end position="714"/>
    </location>
</feature>
<dbReference type="InterPro" id="IPR007266">
    <property type="entry name" value="Ero1"/>
</dbReference>
<feature type="compositionally biased region" description="Basic and acidic residues" evidence="16">
    <location>
        <begin position="629"/>
        <end position="687"/>
    </location>
</feature>
<evidence type="ECO:0000256" key="12">
    <source>
        <dbReference type="ARBA" id="ARBA00023136"/>
    </source>
</evidence>
<organism evidence="19 20">
    <name type="scientific">Wallemia mellicola</name>
    <dbReference type="NCBI Taxonomy" id="1708541"/>
    <lineage>
        <taxon>Eukaryota</taxon>
        <taxon>Fungi</taxon>
        <taxon>Dikarya</taxon>
        <taxon>Basidiomycota</taxon>
        <taxon>Wallemiomycotina</taxon>
        <taxon>Wallemiomycetes</taxon>
        <taxon>Wallemiales</taxon>
        <taxon>Wallemiaceae</taxon>
        <taxon>Wallemia</taxon>
    </lineage>
</organism>
<feature type="chain" id="PRO_5020341892" description="PWWP domain-containing protein" evidence="17">
    <location>
        <begin position="19"/>
        <end position="714"/>
    </location>
</feature>
<dbReference type="EMBL" id="SPRX01000075">
    <property type="protein sequence ID" value="TIC62199.1"/>
    <property type="molecule type" value="Genomic_DNA"/>
</dbReference>
<evidence type="ECO:0000313" key="19">
    <source>
        <dbReference type="EMBL" id="TIC62199.1"/>
    </source>
</evidence>
<dbReference type="SUPFAM" id="SSF63748">
    <property type="entry name" value="Tudor/PWWP/MBT"/>
    <property type="match status" value="1"/>
</dbReference>
<dbReference type="GO" id="GO:0016972">
    <property type="term" value="F:thiol oxidase activity"/>
    <property type="evidence" value="ECO:0007669"/>
    <property type="project" value="InterPro"/>
</dbReference>
<evidence type="ECO:0000256" key="14">
    <source>
        <dbReference type="ARBA" id="ARBA00023180"/>
    </source>
</evidence>
<evidence type="ECO:0000256" key="9">
    <source>
        <dbReference type="ARBA" id="ARBA00022827"/>
    </source>
</evidence>
<dbReference type="InterPro" id="IPR000313">
    <property type="entry name" value="PWWP_dom"/>
</dbReference>